<proteinExistence type="inferred from homology"/>
<dbReference type="OrthoDB" id="9794326at2"/>
<comment type="catalytic activity">
    <reaction evidence="2">
        <text>L-aspartyl-tRNA(Asn) + L-glutamine + ATP + H2O = L-asparaginyl-tRNA(Asn) + L-glutamate + ADP + phosphate + 2 H(+)</text>
        <dbReference type="Rhea" id="RHEA:14513"/>
        <dbReference type="Rhea" id="RHEA-COMP:9674"/>
        <dbReference type="Rhea" id="RHEA-COMP:9677"/>
        <dbReference type="ChEBI" id="CHEBI:15377"/>
        <dbReference type="ChEBI" id="CHEBI:15378"/>
        <dbReference type="ChEBI" id="CHEBI:29985"/>
        <dbReference type="ChEBI" id="CHEBI:30616"/>
        <dbReference type="ChEBI" id="CHEBI:43474"/>
        <dbReference type="ChEBI" id="CHEBI:58359"/>
        <dbReference type="ChEBI" id="CHEBI:78515"/>
        <dbReference type="ChEBI" id="CHEBI:78516"/>
        <dbReference type="ChEBI" id="CHEBI:456216"/>
    </reaction>
</comment>
<comment type="subunit">
    <text evidence="2">Heterotrimer of A, B and C subunits.</text>
</comment>
<keyword evidence="2" id="KW-0648">Protein biosynthesis</keyword>
<organism evidence="3 4">
    <name type="scientific">Aureimonas jatrophae</name>
    <dbReference type="NCBI Taxonomy" id="1166073"/>
    <lineage>
        <taxon>Bacteria</taxon>
        <taxon>Pseudomonadati</taxon>
        <taxon>Pseudomonadota</taxon>
        <taxon>Alphaproteobacteria</taxon>
        <taxon>Hyphomicrobiales</taxon>
        <taxon>Aurantimonadaceae</taxon>
        <taxon>Aureimonas</taxon>
    </lineage>
</organism>
<dbReference type="STRING" id="1166073.SAMN05192530_11344"/>
<dbReference type="GO" id="GO:0016740">
    <property type="term" value="F:transferase activity"/>
    <property type="evidence" value="ECO:0007669"/>
    <property type="project" value="UniProtKB-KW"/>
</dbReference>
<evidence type="ECO:0000256" key="2">
    <source>
        <dbReference type="HAMAP-Rule" id="MF_00122"/>
    </source>
</evidence>
<dbReference type="PANTHER" id="PTHR15004">
    <property type="entry name" value="GLUTAMYL-TRNA(GLN) AMIDOTRANSFERASE SUBUNIT C, MITOCHONDRIAL"/>
    <property type="match status" value="1"/>
</dbReference>
<keyword evidence="3" id="KW-0808">Transferase</keyword>
<evidence type="ECO:0000256" key="1">
    <source>
        <dbReference type="ARBA" id="ARBA00022598"/>
    </source>
</evidence>
<dbReference type="GO" id="GO:0050567">
    <property type="term" value="F:glutaminyl-tRNA synthase (glutamine-hydrolyzing) activity"/>
    <property type="evidence" value="ECO:0007669"/>
    <property type="project" value="UniProtKB-UniRule"/>
</dbReference>
<dbReference type="InterPro" id="IPR036113">
    <property type="entry name" value="Asp/Glu-ADT_sf_sub_c"/>
</dbReference>
<dbReference type="AlphaFoldDB" id="A0A1H0MCQ1"/>
<keyword evidence="4" id="KW-1185">Reference proteome</keyword>
<dbReference type="InterPro" id="IPR003837">
    <property type="entry name" value="GatC"/>
</dbReference>
<dbReference type="GO" id="GO:0070681">
    <property type="term" value="P:glutaminyl-tRNAGln biosynthesis via transamidation"/>
    <property type="evidence" value="ECO:0007669"/>
    <property type="project" value="TreeGrafter"/>
</dbReference>
<name>A0A1H0MCQ1_9HYPH</name>
<keyword evidence="1 2" id="KW-0436">Ligase</keyword>
<evidence type="ECO:0000313" key="3">
    <source>
        <dbReference type="EMBL" id="SDO78202.1"/>
    </source>
</evidence>
<dbReference type="HAMAP" id="MF_00122">
    <property type="entry name" value="GatC"/>
    <property type="match status" value="1"/>
</dbReference>
<dbReference type="RefSeq" id="WP_090676684.1">
    <property type="nucleotide sequence ID" value="NZ_FNIT01000013.1"/>
</dbReference>
<dbReference type="GO" id="GO:0006412">
    <property type="term" value="P:translation"/>
    <property type="evidence" value="ECO:0007669"/>
    <property type="project" value="UniProtKB-UniRule"/>
</dbReference>
<dbReference type="NCBIfam" id="TIGR00135">
    <property type="entry name" value="gatC"/>
    <property type="match status" value="1"/>
</dbReference>
<dbReference type="Gene3D" id="1.10.20.60">
    <property type="entry name" value="Glu-tRNAGln amidotransferase C subunit, N-terminal domain"/>
    <property type="match status" value="1"/>
</dbReference>
<accession>A0A1H0MCQ1</accession>
<dbReference type="SUPFAM" id="SSF141000">
    <property type="entry name" value="Glu-tRNAGln amidotransferase C subunit"/>
    <property type="match status" value="1"/>
</dbReference>
<comment type="catalytic activity">
    <reaction evidence="2">
        <text>L-glutamyl-tRNA(Gln) + L-glutamine + ATP + H2O = L-glutaminyl-tRNA(Gln) + L-glutamate + ADP + phosphate + H(+)</text>
        <dbReference type="Rhea" id="RHEA:17521"/>
        <dbReference type="Rhea" id="RHEA-COMP:9681"/>
        <dbReference type="Rhea" id="RHEA-COMP:9684"/>
        <dbReference type="ChEBI" id="CHEBI:15377"/>
        <dbReference type="ChEBI" id="CHEBI:15378"/>
        <dbReference type="ChEBI" id="CHEBI:29985"/>
        <dbReference type="ChEBI" id="CHEBI:30616"/>
        <dbReference type="ChEBI" id="CHEBI:43474"/>
        <dbReference type="ChEBI" id="CHEBI:58359"/>
        <dbReference type="ChEBI" id="CHEBI:78520"/>
        <dbReference type="ChEBI" id="CHEBI:78521"/>
        <dbReference type="ChEBI" id="CHEBI:456216"/>
    </reaction>
</comment>
<dbReference type="GO" id="GO:0005524">
    <property type="term" value="F:ATP binding"/>
    <property type="evidence" value="ECO:0007669"/>
    <property type="project" value="UniProtKB-KW"/>
</dbReference>
<dbReference type="GO" id="GO:0006450">
    <property type="term" value="P:regulation of translational fidelity"/>
    <property type="evidence" value="ECO:0007669"/>
    <property type="project" value="InterPro"/>
</dbReference>
<protein>
    <recommendedName>
        <fullName evidence="2">Aspartyl/glutamyl-tRNA(Asn/Gln) amidotransferase subunit C</fullName>
        <shortName evidence="2">Asp/Glu-ADT subunit C</shortName>
        <ecNumber evidence="2">6.3.5.-</ecNumber>
    </recommendedName>
</protein>
<dbReference type="EC" id="6.3.5.-" evidence="2"/>
<reference evidence="3 4" key="1">
    <citation type="submission" date="2016-10" db="EMBL/GenBank/DDBJ databases">
        <authorList>
            <person name="de Groot N.N."/>
        </authorList>
    </citation>
    <scope>NUCLEOTIDE SEQUENCE [LARGE SCALE GENOMIC DNA]</scope>
    <source>
        <strain evidence="4">L7-484,KACC 16230,DSM 25025</strain>
    </source>
</reference>
<keyword evidence="2" id="KW-0547">Nucleotide-binding</keyword>
<comment type="function">
    <text evidence="2">Allows the formation of correctly charged Asn-tRNA(Asn) or Gln-tRNA(Gln) through the transamidation of misacylated Asp-tRNA(Asn) or Glu-tRNA(Gln) in organisms which lack either or both of asparaginyl-tRNA or glutaminyl-tRNA synthetases. The reaction takes place in the presence of glutamine and ATP through an activated phospho-Asp-tRNA(Asn) or phospho-Glu-tRNA(Gln).</text>
</comment>
<dbReference type="GO" id="GO:0050566">
    <property type="term" value="F:asparaginyl-tRNA synthase (glutamine-hydrolyzing) activity"/>
    <property type="evidence" value="ECO:0007669"/>
    <property type="project" value="RHEA"/>
</dbReference>
<evidence type="ECO:0000313" key="4">
    <source>
        <dbReference type="Proteomes" id="UP000198793"/>
    </source>
</evidence>
<gene>
    <name evidence="2" type="primary">gatC</name>
    <name evidence="3" type="ORF">SAMN05192530_11344</name>
</gene>
<dbReference type="PANTHER" id="PTHR15004:SF0">
    <property type="entry name" value="GLUTAMYL-TRNA(GLN) AMIDOTRANSFERASE SUBUNIT C, MITOCHONDRIAL"/>
    <property type="match status" value="1"/>
</dbReference>
<dbReference type="Pfam" id="PF02686">
    <property type="entry name" value="GatC"/>
    <property type="match status" value="1"/>
</dbReference>
<keyword evidence="2" id="KW-0067">ATP-binding</keyword>
<sequence>MSVDPATVRRVARLARIAVSDEDVVTMQAELNAILGFVEQLGEVDVSGVEPMTSVIPMEMKKRQDVVTDGHKADDIVANAPETEDHFFLVPKVVE</sequence>
<dbReference type="Proteomes" id="UP000198793">
    <property type="component" value="Unassembled WGS sequence"/>
</dbReference>
<comment type="similarity">
    <text evidence="2">Belongs to the GatC family.</text>
</comment>
<dbReference type="EMBL" id="FNIT01000013">
    <property type="protein sequence ID" value="SDO78202.1"/>
    <property type="molecule type" value="Genomic_DNA"/>
</dbReference>